<dbReference type="EMBL" id="QKWP01000030">
    <property type="protein sequence ID" value="RIB29750.1"/>
    <property type="molecule type" value="Genomic_DNA"/>
</dbReference>
<gene>
    <name evidence="6" type="ORF">C2G38_1949897</name>
</gene>
<feature type="domain" description="UBC core" evidence="5">
    <location>
        <begin position="1"/>
        <end position="147"/>
    </location>
</feature>
<dbReference type="Proteomes" id="UP000266673">
    <property type="component" value="Unassembled WGS sequence"/>
</dbReference>
<comment type="similarity">
    <text evidence="4">Belongs to the ubiquitin-conjugating enzyme family.</text>
</comment>
<sequence length="165" mass="18845">MALKRINKELQEIERGSTPFCSAGPLGEDLYNWQATLLGPDDGPYAGGAFTLNVQFPTDYPFKPPKVTFKTKIYHPNINNNGDICLDTLKDQWSPSLTISKAFLHIYSLLSNPNIDEPLMPEVAHIYKTDRPRYEETARDWTRKHASKCIHITNASFLYIHSYIN</sequence>
<evidence type="ECO:0000256" key="4">
    <source>
        <dbReference type="RuleBase" id="RU362109"/>
    </source>
</evidence>
<evidence type="ECO:0000256" key="1">
    <source>
        <dbReference type="ARBA" id="ARBA00022679"/>
    </source>
</evidence>
<dbReference type="InterPro" id="IPR023313">
    <property type="entry name" value="UBQ-conjugating_AS"/>
</dbReference>
<evidence type="ECO:0000313" key="7">
    <source>
        <dbReference type="Proteomes" id="UP000266673"/>
    </source>
</evidence>
<dbReference type="AlphaFoldDB" id="A0A397W4U0"/>
<dbReference type="SUPFAM" id="SSF54495">
    <property type="entry name" value="UBC-like"/>
    <property type="match status" value="1"/>
</dbReference>
<evidence type="ECO:0000256" key="3">
    <source>
        <dbReference type="PROSITE-ProRule" id="PRU10133"/>
    </source>
</evidence>
<dbReference type="InterPro" id="IPR016135">
    <property type="entry name" value="UBQ-conjugating_enzyme/RWD"/>
</dbReference>
<dbReference type="FunFam" id="3.10.110.10:FF:000002">
    <property type="entry name" value="Ubiquitin-conjugating enzyme E2 D3"/>
    <property type="match status" value="1"/>
</dbReference>
<proteinExistence type="inferred from homology"/>
<keyword evidence="2 4" id="KW-0833">Ubl conjugation pathway</keyword>
<dbReference type="Pfam" id="PF00179">
    <property type="entry name" value="UQ_con"/>
    <property type="match status" value="1"/>
</dbReference>
<dbReference type="OrthoDB" id="7851174at2759"/>
<comment type="caution">
    <text evidence="6">The sequence shown here is derived from an EMBL/GenBank/DDBJ whole genome shotgun (WGS) entry which is preliminary data.</text>
</comment>
<accession>A0A397W4U0</accession>
<dbReference type="PROSITE" id="PS00183">
    <property type="entry name" value="UBC_1"/>
    <property type="match status" value="1"/>
</dbReference>
<dbReference type="InterPro" id="IPR000608">
    <property type="entry name" value="UBC"/>
</dbReference>
<organism evidence="6 7">
    <name type="scientific">Gigaspora rosea</name>
    <dbReference type="NCBI Taxonomy" id="44941"/>
    <lineage>
        <taxon>Eukaryota</taxon>
        <taxon>Fungi</taxon>
        <taxon>Fungi incertae sedis</taxon>
        <taxon>Mucoromycota</taxon>
        <taxon>Glomeromycotina</taxon>
        <taxon>Glomeromycetes</taxon>
        <taxon>Diversisporales</taxon>
        <taxon>Gigasporaceae</taxon>
        <taxon>Gigaspora</taxon>
    </lineage>
</organism>
<protein>
    <submittedName>
        <fullName evidence="6">Ubiquitin-conjugating enzyme/RWD-like protein</fullName>
    </submittedName>
</protein>
<evidence type="ECO:0000259" key="5">
    <source>
        <dbReference type="PROSITE" id="PS50127"/>
    </source>
</evidence>
<dbReference type="SMART" id="SM00212">
    <property type="entry name" value="UBCc"/>
    <property type="match status" value="1"/>
</dbReference>
<keyword evidence="1" id="KW-0808">Transferase</keyword>
<dbReference type="GO" id="GO:0005524">
    <property type="term" value="F:ATP binding"/>
    <property type="evidence" value="ECO:0007669"/>
    <property type="project" value="UniProtKB-UniRule"/>
</dbReference>
<dbReference type="STRING" id="44941.A0A397W4U0"/>
<evidence type="ECO:0000256" key="2">
    <source>
        <dbReference type="ARBA" id="ARBA00022786"/>
    </source>
</evidence>
<name>A0A397W4U0_9GLOM</name>
<dbReference type="GO" id="GO:0016740">
    <property type="term" value="F:transferase activity"/>
    <property type="evidence" value="ECO:0007669"/>
    <property type="project" value="UniProtKB-KW"/>
</dbReference>
<dbReference type="PROSITE" id="PS50127">
    <property type="entry name" value="UBC_2"/>
    <property type="match status" value="1"/>
</dbReference>
<keyword evidence="4" id="KW-0547">Nucleotide-binding</keyword>
<keyword evidence="7" id="KW-1185">Reference proteome</keyword>
<dbReference type="Gene3D" id="3.10.110.10">
    <property type="entry name" value="Ubiquitin Conjugating Enzyme"/>
    <property type="match status" value="1"/>
</dbReference>
<feature type="active site" description="Glycyl thioester intermediate" evidence="3">
    <location>
        <position position="85"/>
    </location>
</feature>
<evidence type="ECO:0000313" key="6">
    <source>
        <dbReference type="EMBL" id="RIB29750.1"/>
    </source>
</evidence>
<keyword evidence="4" id="KW-0067">ATP-binding</keyword>
<dbReference type="PANTHER" id="PTHR24068">
    <property type="entry name" value="UBIQUITIN-CONJUGATING ENZYME E2"/>
    <property type="match status" value="1"/>
</dbReference>
<reference evidence="6 7" key="1">
    <citation type="submission" date="2018-06" db="EMBL/GenBank/DDBJ databases">
        <title>Comparative genomics reveals the genomic features of Rhizophagus irregularis, R. cerebriforme, R. diaphanum and Gigaspora rosea, and their symbiotic lifestyle signature.</title>
        <authorList>
            <person name="Morin E."/>
            <person name="San Clemente H."/>
            <person name="Chen E.C.H."/>
            <person name="De La Providencia I."/>
            <person name="Hainaut M."/>
            <person name="Kuo A."/>
            <person name="Kohler A."/>
            <person name="Murat C."/>
            <person name="Tang N."/>
            <person name="Roy S."/>
            <person name="Loubradou J."/>
            <person name="Henrissat B."/>
            <person name="Grigoriev I.V."/>
            <person name="Corradi N."/>
            <person name="Roux C."/>
            <person name="Martin F.M."/>
        </authorList>
    </citation>
    <scope>NUCLEOTIDE SEQUENCE [LARGE SCALE GENOMIC DNA]</scope>
    <source>
        <strain evidence="6 7">DAOM 194757</strain>
    </source>
</reference>